<evidence type="ECO:0000313" key="4">
    <source>
        <dbReference type="EMBL" id="PWV02315.1"/>
    </source>
</evidence>
<evidence type="ECO:0000256" key="3">
    <source>
        <dbReference type="SAM" id="SignalP"/>
    </source>
</evidence>
<proteinExistence type="predicted"/>
<dbReference type="Proteomes" id="UP000246121">
    <property type="component" value="Unassembled WGS sequence"/>
</dbReference>
<dbReference type="VEuPathDB" id="TriTrypDB:C4B63_2g32"/>
<dbReference type="EMBL" id="PRFA01000002">
    <property type="protein sequence ID" value="PWV02315.1"/>
    <property type="molecule type" value="Genomic_DNA"/>
</dbReference>
<dbReference type="VEuPathDB" id="TriTrypDB:TcCLB.510759.110"/>
<organism evidence="4 5">
    <name type="scientific">Trypanosoma cruzi</name>
    <dbReference type="NCBI Taxonomy" id="5693"/>
    <lineage>
        <taxon>Eukaryota</taxon>
        <taxon>Discoba</taxon>
        <taxon>Euglenozoa</taxon>
        <taxon>Kinetoplastea</taxon>
        <taxon>Metakinetoplastina</taxon>
        <taxon>Trypanosomatida</taxon>
        <taxon>Trypanosomatidae</taxon>
        <taxon>Trypanosoma</taxon>
        <taxon>Schizotrypanum</taxon>
    </lineage>
</organism>
<dbReference type="AlphaFoldDB" id="A0A2V2W1W1"/>
<gene>
    <name evidence="4" type="ORF">C4B63_2g32</name>
</gene>
<protein>
    <submittedName>
        <fullName evidence="4">Uncharacterized protein</fullName>
    </submittedName>
</protein>
<feature type="compositionally biased region" description="Polar residues" evidence="1">
    <location>
        <begin position="425"/>
        <end position="434"/>
    </location>
</feature>
<reference evidence="4 5" key="1">
    <citation type="journal article" date="2018" name="Microb. Genom.">
        <title>Expanding an expanded genome: long-read sequencing of Trypanosoma cruzi.</title>
        <authorList>
            <person name="Berna L."/>
            <person name="Rodriguez M."/>
            <person name="Chiribao M.L."/>
            <person name="Parodi-Talice A."/>
            <person name="Pita S."/>
            <person name="Rijo G."/>
            <person name="Alvarez-Valin F."/>
            <person name="Robello C."/>
        </authorList>
    </citation>
    <scope>NUCLEOTIDE SEQUENCE [LARGE SCALE GENOMIC DNA]</scope>
    <source>
        <strain evidence="4 5">Dm28c</strain>
    </source>
</reference>
<dbReference type="VEuPathDB" id="TriTrypDB:TcYC6_0068000"/>
<sequence length="530" mass="60440">MMPRNCVSVFFVLLEILLVLCFVALPVAGAYCVTPTEIPANVCPSFTLTDQLSALFGRDTAVASGYCGRVCQTSWDARQELSLRWEMERWIRANRTAGMFPEEYEFVMDELMRLTTPLRGDEPWHVRQEKELYAKRANATLRDMPWLLVSNGTFKRAQDFYHRNVRQRHIVRSFHLSRETSRPGIIRFYLQEVAGWWAEAEKRVSRDLRVAAPLLPWISLEQLIGPPMTPAEIPQPEMAGRPAAAATKVPAPMQRRSFRFAPARLRAPTAMVYYYSDDCVLCEALGVAFDVLPLIYRRLCEYGHSSIVSCSPLFLFFRASAELSGFRTPAIALHGVELGVEPNWMPPMSILYDIDELVNPADAFGFLTLSVPVNTSLQETLVSLIRPLVALHVINLRYLSSDEITELGRLAYKIMKQKKRQQQQNASAENSSDTKGAILSEDDEGKDEASEERNRDLAWQQGRVITREDYLHEVVVFHMRELWGNSTAEVESNEFLLWSQLEPPWIMVVSSVLSVLWLLILICVPKGFRF</sequence>
<dbReference type="VEuPathDB" id="TriTrypDB:C3747_1g42"/>
<evidence type="ECO:0000256" key="2">
    <source>
        <dbReference type="SAM" id="Phobius"/>
    </source>
</evidence>
<feature type="region of interest" description="Disordered" evidence="1">
    <location>
        <begin position="421"/>
        <end position="455"/>
    </location>
</feature>
<dbReference type="VEuPathDB" id="TriTrypDB:Tc_MARK_4555"/>
<dbReference type="VEuPathDB" id="TriTrypDB:TCDM_03400"/>
<dbReference type="VEuPathDB" id="TriTrypDB:TcCL_NonESM00350"/>
<name>A0A2V2W1W1_TRYCR</name>
<keyword evidence="2" id="KW-1133">Transmembrane helix</keyword>
<evidence type="ECO:0000313" key="5">
    <source>
        <dbReference type="Proteomes" id="UP000246121"/>
    </source>
</evidence>
<keyword evidence="3" id="KW-0732">Signal</keyword>
<evidence type="ECO:0000256" key="1">
    <source>
        <dbReference type="SAM" id="MobiDB-lite"/>
    </source>
</evidence>
<dbReference type="VEuPathDB" id="TriTrypDB:ECC02_001235"/>
<dbReference type="VEuPathDB" id="TriTrypDB:TcG_02074"/>
<dbReference type="VEuPathDB" id="TriTrypDB:TcBrA4_0063440"/>
<keyword evidence="2" id="KW-0812">Transmembrane</keyword>
<dbReference type="VEuPathDB" id="TriTrypDB:TcCLB.506999.110"/>
<feature type="chain" id="PRO_5016048850" evidence="3">
    <location>
        <begin position="30"/>
        <end position="530"/>
    </location>
</feature>
<dbReference type="VEuPathDB" id="TriTrypDB:TCSYLVIO_001349"/>
<dbReference type="VEuPathDB" id="TriTrypDB:BCY84_13916"/>
<feature type="signal peptide" evidence="3">
    <location>
        <begin position="1"/>
        <end position="29"/>
    </location>
</feature>
<comment type="caution">
    <text evidence="4">The sequence shown here is derived from an EMBL/GenBank/DDBJ whole genome shotgun (WGS) entry which is preliminary data.</text>
</comment>
<feature type="transmembrane region" description="Helical" evidence="2">
    <location>
        <begin position="505"/>
        <end position="524"/>
    </location>
</feature>
<keyword evidence="2" id="KW-0472">Membrane</keyword>
<accession>A0A2V2W1W1</accession>